<dbReference type="InterPro" id="IPR016140">
    <property type="entry name" value="Bifunc_inhib/LTP/seed_store"/>
</dbReference>
<feature type="signal peptide" evidence="1">
    <location>
        <begin position="1"/>
        <end position="29"/>
    </location>
</feature>
<organism evidence="3 4">
    <name type="scientific">Sesamum angolense</name>
    <dbReference type="NCBI Taxonomy" id="2727404"/>
    <lineage>
        <taxon>Eukaryota</taxon>
        <taxon>Viridiplantae</taxon>
        <taxon>Streptophyta</taxon>
        <taxon>Embryophyta</taxon>
        <taxon>Tracheophyta</taxon>
        <taxon>Spermatophyta</taxon>
        <taxon>Magnoliopsida</taxon>
        <taxon>eudicotyledons</taxon>
        <taxon>Gunneridae</taxon>
        <taxon>Pentapetalae</taxon>
        <taxon>asterids</taxon>
        <taxon>lamiids</taxon>
        <taxon>Lamiales</taxon>
        <taxon>Pedaliaceae</taxon>
        <taxon>Sesamum</taxon>
    </lineage>
</organism>
<evidence type="ECO:0000313" key="3">
    <source>
        <dbReference type="EMBL" id="KAK4407607.1"/>
    </source>
</evidence>
<dbReference type="EMBL" id="JACGWL010000002">
    <property type="protein sequence ID" value="KAK4407607.1"/>
    <property type="molecule type" value="Genomic_DNA"/>
</dbReference>
<evidence type="ECO:0000256" key="1">
    <source>
        <dbReference type="SAM" id="SignalP"/>
    </source>
</evidence>
<keyword evidence="1" id="KW-0732">Signal</keyword>
<keyword evidence="4" id="KW-1185">Reference proteome</keyword>
<evidence type="ECO:0000313" key="4">
    <source>
        <dbReference type="Proteomes" id="UP001289374"/>
    </source>
</evidence>
<dbReference type="Proteomes" id="UP001289374">
    <property type="component" value="Unassembled WGS sequence"/>
</dbReference>
<sequence>MATSKIGFMIFLTLFSAIIIAFTTTAVSAQCQGDLQGLIEQCARYVQKSGPQETPSQECCNVVKTVDVPCVCKMIPPQVERIVSMEKAVFVLASCGKPLPHGTKCGGKAQSTLLFL</sequence>
<dbReference type="InterPro" id="IPR036312">
    <property type="entry name" value="Bifun_inhib/LTP/seed_sf"/>
</dbReference>
<dbReference type="PANTHER" id="PTHR33286:SF54">
    <property type="entry name" value="BIFUNCTIONAL INHIBITOR_LIPID-TRANSFER PROTEIN_SEED STORAGE 2S ALBUMIN SUPERFAMILY PROTEIN"/>
    <property type="match status" value="1"/>
</dbReference>
<feature type="domain" description="Bifunctional inhibitor/plant lipid transfer protein/seed storage helical" evidence="2">
    <location>
        <begin position="23"/>
        <end position="105"/>
    </location>
</feature>
<dbReference type="SUPFAM" id="SSF47699">
    <property type="entry name" value="Bifunctional inhibitor/lipid-transfer protein/seed storage 2S albumin"/>
    <property type="match status" value="1"/>
</dbReference>
<feature type="chain" id="PRO_5042270237" description="Bifunctional inhibitor/plant lipid transfer protein/seed storage helical domain-containing protein" evidence="1">
    <location>
        <begin position="30"/>
        <end position="116"/>
    </location>
</feature>
<evidence type="ECO:0000259" key="2">
    <source>
        <dbReference type="Pfam" id="PF14368"/>
    </source>
</evidence>
<gene>
    <name evidence="3" type="ORF">Sango_0341700</name>
</gene>
<dbReference type="PANTHER" id="PTHR33286">
    <property type="entry name" value="BIFUNCTIONAL INHIBITOR/LIPID-TRANSFER PROTEIN/SEED STORAGE 2S ALBUMIN SUPERFAMILY PROTEIN"/>
    <property type="match status" value="1"/>
</dbReference>
<dbReference type="InterPro" id="IPR044741">
    <property type="entry name" value="NsLTP-like"/>
</dbReference>
<dbReference type="CDD" id="cd04660">
    <property type="entry name" value="nsLTP_like"/>
    <property type="match status" value="1"/>
</dbReference>
<proteinExistence type="predicted"/>
<comment type="caution">
    <text evidence="3">The sequence shown here is derived from an EMBL/GenBank/DDBJ whole genome shotgun (WGS) entry which is preliminary data.</text>
</comment>
<dbReference type="Gene3D" id="1.10.110.10">
    <property type="entry name" value="Plant lipid-transfer and hydrophobic proteins"/>
    <property type="match status" value="1"/>
</dbReference>
<accession>A0AAE1X9Z2</accession>
<reference evidence="3" key="1">
    <citation type="submission" date="2020-06" db="EMBL/GenBank/DDBJ databases">
        <authorList>
            <person name="Li T."/>
            <person name="Hu X."/>
            <person name="Zhang T."/>
            <person name="Song X."/>
            <person name="Zhang H."/>
            <person name="Dai N."/>
            <person name="Sheng W."/>
            <person name="Hou X."/>
            <person name="Wei L."/>
        </authorList>
    </citation>
    <scope>NUCLEOTIDE SEQUENCE</scope>
    <source>
        <strain evidence="3">K16</strain>
        <tissue evidence="3">Leaf</tissue>
    </source>
</reference>
<protein>
    <recommendedName>
        <fullName evidence="2">Bifunctional inhibitor/plant lipid transfer protein/seed storage helical domain-containing protein</fullName>
    </recommendedName>
</protein>
<reference evidence="3" key="2">
    <citation type="journal article" date="2024" name="Plant">
        <title>Genomic evolution and insights into agronomic trait innovations of Sesamum species.</title>
        <authorList>
            <person name="Miao H."/>
            <person name="Wang L."/>
            <person name="Qu L."/>
            <person name="Liu H."/>
            <person name="Sun Y."/>
            <person name="Le M."/>
            <person name="Wang Q."/>
            <person name="Wei S."/>
            <person name="Zheng Y."/>
            <person name="Lin W."/>
            <person name="Duan Y."/>
            <person name="Cao H."/>
            <person name="Xiong S."/>
            <person name="Wang X."/>
            <person name="Wei L."/>
            <person name="Li C."/>
            <person name="Ma Q."/>
            <person name="Ju M."/>
            <person name="Zhao R."/>
            <person name="Li G."/>
            <person name="Mu C."/>
            <person name="Tian Q."/>
            <person name="Mei H."/>
            <person name="Zhang T."/>
            <person name="Gao T."/>
            <person name="Zhang H."/>
        </authorList>
    </citation>
    <scope>NUCLEOTIDE SEQUENCE</scope>
    <source>
        <strain evidence="3">K16</strain>
    </source>
</reference>
<dbReference type="Pfam" id="PF14368">
    <property type="entry name" value="LTP_2"/>
    <property type="match status" value="1"/>
</dbReference>
<name>A0AAE1X9Z2_9LAMI</name>
<dbReference type="AlphaFoldDB" id="A0AAE1X9Z2"/>